<protein>
    <submittedName>
        <fullName evidence="2">MOSC domain-containing protein</fullName>
    </submittedName>
</protein>
<reference evidence="3" key="1">
    <citation type="submission" date="2023-07" db="EMBL/GenBank/DDBJ databases">
        <title>Defluviimonas sediminis sp. nov., isolated from mangrove sediment.</title>
        <authorList>
            <person name="Liu L."/>
            <person name="Li J."/>
            <person name="Huang Y."/>
            <person name="Pan J."/>
            <person name="Li M."/>
        </authorList>
    </citation>
    <scope>NUCLEOTIDE SEQUENCE [LARGE SCALE GENOMIC DNA]</scope>
    <source>
        <strain evidence="3">FT324</strain>
    </source>
</reference>
<evidence type="ECO:0000259" key="1">
    <source>
        <dbReference type="PROSITE" id="PS51340"/>
    </source>
</evidence>
<gene>
    <name evidence="2" type="ORF">N5I32_11385</name>
</gene>
<dbReference type="EMBL" id="JAOCQF010000001">
    <property type="protein sequence ID" value="MCT8330118.1"/>
    <property type="molecule type" value="Genomic_DNA"/>
</dbReference>
<dbReference type="InterPro" id="IPR005302">
    <property type="entry name" value="MoCF_Sase_C"/>
</dbReference>
<sequence>MTAQLALICRHPIKSVGYEEIVDASLTEGRALPFDREWAVAHEKAKFGRTLAEWAPKTNFLRGVTGHRLMTIRAVTDAGSRRVTLTHPDAAPISVAPDDASDAQRLLDWLSPLWPDDRPAPTFVGRVPGQAMTDWPDPFISVLGLSSLRELSARAGRDLSPHRFRGNLWIEGLPPFAEFDLIGARIRIGSAELEIRQRITRCKATTVNPDTGVSDTDTLSALQTHWCHQDFGTYAVVTRSGDLTLGDAVTVL</sequence>
<dbReference type="Pfam" id="PF03473">
    <property type="entry name" value="MOSC"/>
    <property type="match status" value="1"/>
</dbReference>
<dbReference type="PROSITE" id="PS51340">
    <property type="entry name" value="MOSC"/>
    <property type="match status" value="1"/>
</dbReference>
<dbReference type="SUPFAM" id="SSF50800">
    <property type="entry name" value="PK beta-barrel domain-like"/>
    <property type="match status" value="1"/>
</dbReference>
<name>A0ABT2NPT9_9RHOB</name>
<feature type="domain" description="MOSC" evidence="1">
    <location>
        <begin position="113"/>
        <end position="252"/>
    </location>
</feature>
<proteinExistence type="predicted"/>
<accession>A0ABT2NPT9</accession>
<evidence type="ECO:0000313" key="3">
    <source>
        <dbReference type="Proteomes" id="UP001205601"/>
    </source>
</evidence>
<dbReference type="Proteomes" id="UP001205601">
    <property type="component" value="Unassembled WGS sequence"/>
</dbReference>
<dbReference type="RefSeq" id="WP_261495809.1">
    <property type="nucleotide sequence ID" value="NZ_JAOCQF010000001.1"/>
</dbReference>
<dbReference type="InterPro" id="IPR011037">
    <property type="entry name" value="Pyrv_Knase-like_insert_dom_sf"/>
</dbReference>
<dbReference type="Gene3D" id="2.40.33.20">
    <property type="entry name" value="PK beta-barrel domain-like"/>
    <property type="match status" value="1"/>
</dbReference>
<evidence type="ECO:0000313" key="2">
    <source>
        <dbReference type="EMBL" id="MCT8330118.1"/>
    </source>
</evidence>
<organism evidence="2 3">
    <name type="scientific">Albidovulum sediminis</name>
    <dbReference type="NCBI Taxonomy" id="3066345"/>
    <lineage>
        <taxon>Bacteria</taxon>
        <taxon>Pseudomonadati</taxon>
        <taxon>Pseudomonadota</taxon>
        <taxon>Alphaproteobacteria</taxon>
        <taxon>Rhodobacterales</taxon>
        <taxon>Paracoccaceae</taxon>
        <taxon>Albidovulum</taxon>
    </lineage>
</organism>
<comment type="caution">
    <text evidence="2">The sequence shown here is derived from an EMBL/GenBank/DDBJ whole genome shotgun (WGS) entry which is preliminary data.</text>
</comment>
<keyword evidence="3" id="KW-1185">Reference proteome</keyword>